<sequence>MTENNNKITSLVKYDTPVLVTTKKGEDNEQIPHLTMKDGIPTDASEVSSTSAPGLSGPLPKGGPLGTAPATKLQLPPLHELRKKETQEILNLILPPREWEEGGQLWVQSVSTTPATSVDVQQLQEELDLRLQEQEAFETGICPVRRELYTQCFDELIRQVTINCAERGLLLYRVRDEIRETLDAYQRLYTSSCAYGVRKALMAEEHKVKVGARCDELRAEVRKLEEDAEALRQEIDQLQKEAQEARQAEADKHEETKRVHQARIEILKKKLEGIIKQATQPKK</sequence>
<dbReference type="GO" id="GO:0097546">
    <property type="term" value="C:ciliary base"/>
    <property type="evidence" value="ECO:0007669"/>
    <property type="project" value="TreeGrafter"/>
</dbReference>
<name>A0AAE1EYN2_PETCI</name>
<comment type="similarity">
    <text evidence="4">Belongs to the inner dynein arm light chain family.</text>
</comment>
<gene>
    <name evidence="6" type="ORF">Pcinc_030303</name>
</gene>
<dbReference type="PANTHER" id="PTHR13183">
    <property type="entry name" value="AXONEMAL INNER ARM DYNEIN LIGHT CHAIN 28"/>
    <property type="match status" value="1"/>
</dbReference>
<dbReference type="InterPro" id="IPR019347">
    <property type="entry name" value="Axonemal_dynein_light_chain"/>
</dbReference>
<dbReference type="GO" id="GO:0045504">
    <property type="term" value="F:dynein heavy chain binding"/>
    <property type="evidence" value="ECO:0007669"/>
    <property type="project" value="TreeGrafter"/>
</dbReference>
<dbReference type="GO" id="GO:0030286">
    <property type="term" value="C:dynein complex"/>
    <property type="evidence" value="ECO:0007669"/>
    <property type="project" value="UniProtKB-KW"/>
</dbReference>
<evidence type="ECO:0000313" key="6">
    <source>
        <dbReference type="EMBL" id="KAK3863967.1"/>
    </source>
</evidence>
<protein>
    <recommendedName>
        <fullName evidence="8">Axonemal dynein light intermediate polypeptide 1</fullName>
    </recommendedName>
</protein>
<comment type="caution">
    <text evidence="6">The sequence shown here is derived from an EMBL/GenBank/DDBJ whole genome shotgun (WGS) entry which is preliminary data.</text>
</comment>
<evidence type="ECO:0000256" key="4">
    <source>
        <dbReference type="ARBA" id="ARBA00038114"/>
    </source>
</evidence>
<feature type="region of interest" description="Disordered" evidence="5">
    <location>
        <begin position="239"/>
        <end position="259"/>
    </location>
</feature>
<keyword evidence="3" id="KW-0505">Motor protein</keyword>
<feature type="region of interest" description="Disordered" evidence="5">
    <location>
        <begin position="23"/>
        <end position="71"/>
    </location>
</feature>
<organism evidence="6 7">
    <name type="scientific">Petrolisthes cinctipes</name>
    <name type="common">Flat porcelain crab</name>
    <dbReference type="NCBI Taxonomy" id="88211"/>
    <lineage>
        <taxon>Eukaryota</taxon>
        <taxon>Metazoa</taxon>
        <taxon>Ecdysozoa</taxon>
        <taxon>Arthropoda</taxon>
        <taxon>Crustacea</taxon>
        <taxon>Multicrustacea</taxon>
        <taxon>Malacostraca</taxon>
        <taxon>Eumalacostraca</taxon>
        <taxon>Eucarida</taxon>
        <taxon>Decapoda</taxon>
        <taxon>Pleocyemata</taxon>
        <taxon>Anomura</taxon>
        <taxon>Galatheoidea</taxon>
        <taxon>Porcellanidae</taxon>
        <taxon>Petrolisthes</taxon>
    </lineage>
</organism>
<dbReference type="Pfam" id="PF10211">
    <property type="entry name" value="Ax_dynein_light"/>
    <property type="match status" value="1"/>
</dbReference>
<dbReference type="Proteomes" id="UP001286313">
    <property type="component" value="Unassembled WGS sequence"/>
</dbReference>
<proteinExistence type="inferred from homology"/>
<keyword evidence="2" id="KW-0175">Coiled coil</keyword>
<evidence type="ECO:0000313" key="7">
    <source>
        <dbReference type="Proteomes" id="UP001286313"/>
    </source>
</evidence>
<dbReference type="GO" id="GO:0005930">
    <property type="term" value="C:axoneme"/>
    <property type="evidence" value="ECO:0007669"/>
    <property type="project" value="TreeGrafter"/>
</dbReference>
<accession>A0AAE1EYN2</accession>
<evidence type="ECO:0000256" key="3">
    <source>
        <dbReference type="ARBA" id="ARBA00023175"/>
    </source>
</evidence>
<reference evidence="6" key="1">
    <citation type="submission" date="2023-10" db="EMBL/GenBank/DDBJ databases">
        <title>Genome assemblies of two species of porcelain crab, Petrolisthes cinctipes and Petrolisthes manimaculis (Anomura: Porcellanidae).</title>
        <authorList>
            <person name="Angst P."/>
        </authorList>
    </citation>
    <scope>NUCLEOTIDE SEQUENCE</scope>
    <source>
        <strain evidence="6">PB745_01</strain>
        <tissue evidence="6">Gill</tissue>
    </source>
</reference>
<keyword evidence="7" id="KW-1185">Reference proteome</keyword>
<dbReference type="PANTHER" id="PTHR13183:SF0">
    <property type="entry name" value="AXONEMAL DYNEIN LIGHT INTERMEDIATE POLYPEPTIDE 1"/>
    <property type="match status" value="1"/>
</dbReference>
<evidence type="ECO:0000256" key="5">
    <source>
        <dbReference type="SAM" id="MobiDB-lite"/>
    </source>
</evidence>
<evidence type="ECO:0000256" key="1">
    <source>
        <dbReference type="ARBA" id="ARBA00023017"/>
    </source>
</evidence>
<keyword evidence="1" id="KW-0243">Dynein</keyword>
<dbReference type="AlphaFoldDB" id="A0AAE1EYN2"/>
<evidence type="ECO:0008006" key="8">
    <source>
        <dbReference type="Google" id="ProtNLM"/>
    </source>
</evidence>
<evidence type="ECO:0000256" key="2">
    <source>
        <dbReference type="ARBA" id="ARBA00023054"/>
    </source>
</evidence>
<dbReference type="EMBL" id="JAWQEG010003894">
    <property type="protein sequence ID" value="KAK3863967.1"/>
    <property type="molecule type" value="Genomic_DNA"/>
</dbReference>